<dbReference type="Proteomes" id="UP000001876">
    <property type="component" value="Unassembled WGS sequence"/>
</dbReference>
<keyword evidence="2" id="KW-1185">Reference proteome</keyword>
<sequence length="212" mass="23903">MAFAELRLRDLAETPPEVLDHHFEAWFASRLDASGVNLPVDVVSSLKKAAKAALLSPWSSILYIDETIDSPRRTPYPWIDVDAPFAGSGEYSCRVSVTTTWLGLECEFQKSTPHAQDKRLIKVRRPVVDQNTPTGDVRVFTTERCRTYVEASKGSRGYKPSWPWDIRYCDACGVENNVPGGWSNGRYCMQCLDWGACPEDPDGDYTRDPYND</sequence>
<gene>
    <name evidence="1" type="ORF">MICPUCDRAFT_58830</name>
</gene>
<proteinExistence type="predicted"/>
<dbReference type="EMBL" id="GG663740">
    <property type="protein sequence ID" value="EEH56636.1"/>
    <property type="molecule type" value="Genomic_DNA"/>
</dbReference>
<name>C1MUJ4_MICPC</name>
<dbReference type="KEGG" id="mpp:MICPUCDRAFT_58830"/>
<evidence type="ECO:0000313" key="1">
    <source>
        <dbReference type="EMBL" id="EEH56636.1"/>
    </source>
</evidence>
<dbReference type="GeneID" id="9684649"/>
<accession>C1MUJ4</accession>
<dbReference type="RefSeq" id="XP_003059504.1">
    <property type="nucleotide sequence ID" value="XM_003059458.1"/>
</dbReference>
<dbReference type="AlphaFoldDB" id="C1MUJ4"/>
<organism evidence="2">
    <name type="scientific">Micromonas pusilla (strain CCMP1545)</name>
    <name type="common">Picoplanktonic green alga</name>
    <dbReference type="NCBI Taxonomy" id="564608"/>
    <lineage>
        <taxon>Eukaryota</taxon>
        <taxon>Viridiplantae</taxon>
        <taxon>Chlorophyta</taxon>
        <taxon>Mamiellophyceae</taxon>
        <taxon>Mamiellales</taxon>
        <taxon>Mamiellaceae</taxon>
        <taxon>Micromonas</taxon>
    </lineage>
</organism>
<protein>
    <submittedName>
        <fullName evidence="1">Predicted protein</fullName>
    </submittedName>
</protein>
<evidence type="ECO:0000313" key="2">
    <source>
        <dbReference type="Proteomes" id="UP000001876"/>
    </source>
</evidence>
<reference evidence="1 2" key="1">
    <citation type="journal article" date="2009" name="Science">
        <title>Green evolution and dynamic adaptations revealed by genomes of the marine picoeukaryotes Micromonas.</title>
        <authorList>
            <person name="Worden A.Z."/>
            <person name="Lee J.H."/>
            <person name="Mock T."/>
            <person name="Rouze P."/>
            <person name="Simmons M.P."/>
            <person name="Aerts A.L."/>
            <person name="Allen A.E."/>
            <person name="Cuvelier M.L."/>
            <person name="Derelle E."/>
            <person name="Everett M.V."/>
            <person name="Foulon E."/>
            <person name="Grimwood J."/>
            <person name="Gundlach H."/>
            <person name="Henrissat B."/>
            <person name="Napoli C."/>
            <person name="McDonald S.M."/>
            <person name="Parker M.S."/>
            <person name="Rombauts S."/>
            <person name="Salamov A."/>
            <person name="Von Dassow P."/>
            <person name="Badger J.H."/>
            <person name="Coutinho P.M."/>
            <person name="Demir E."/>
            <person name="Dubchak I."/>
            <person name="Gentemann C."/>
            <person name="Eikrem W."/>
            <person name="Gready J.E."/>
            <person name="John U."/>
            <person name="Lanier W."/>
            <person name="Lindquist E.A."/>
            <person name="Lucas S."/>
            <person name="Mayer K.F."/>
            <person name="Moreau H."/>
            <person name="Not F."/>
            <person name="Otillar R."/>
            <person name="Panaud O."/>
            <person name="Pangilinan J."/>
            <person name="Paulsen I."/>
            <person name="Piegu B."/>
            <person name="Poliakov A."/>
            <person name="Robbens S."/>
            <person name="Schmutz J."/>
            <person name="Toulza E."/>
            <person name="Wyss T."/>
            <person name="Zelensky A."/>
            <person name="Zhou K."/>
            <person name="Armbrust E.V."/>
            <person name="Bhattacharya D."/>
            <person name="Goodenough U.W."/>
            <person name="Van de Peer Y."/>
            <person name="Grigoriev I.V."/>
        </authorList>
    </citation>
    <scope>NUCLEOTIDE SEQUENCE [LARGE SCALE GENOMIC DNA]</scope>
    <source>
        <strain evidence="1 2">CCMP1545</strain>
    </source>
</reference>